<dbReference type="GO" id="GO:0031436">
    <property type="term" value="C:BRCA1-BARD1 complex"/>
    <property type="evidence" value="ECO:0007669"/>
    <property type="project" value="TreeGrafter"/>
</dbReference>
<reference evidence="6 7" key="1">
    <citation type="submission" date="2015-08" db="EMBL/GenBank/DDBJ databases">
        <title>The genome of the Asian arowana (Scleropages formosus).</title>
        <authorList>
            <person name="Tan M.H."/>
            <person name="Gan H.M."/>
            <person name="Croft L.J."/>
            <person name="Austin C.M."/>
        </authorList>
    </citation>
    <scope>NUCLEOTIDE SEQUENCE [LARGE SCALE GENOMIC DNA]</scope>
    <source>
        <strain evidence="6">Aro1</strain>
    </source>
</reference>
<dbReference type="GO" id="GO:0004842">
    <property type="term" value="F:ubiquitin-protein transferase activity"/>
    <property type="evidence" value="ECO:0007669"/>
    <property type="project" value="TreeGrafter"/>
</dbReference>
<protein>
    <recommendedName>
        <fullName evidence="5">BARD1 Zinc finger RING-type domain-containing protein</fullName>
    </recommendedName>
</protein>
<evidence type="ECO:0000256" key="4">
    <source>
        <dbReference type="SAM" id="MobiDB-lite"/>
    </source>
</evidence>
<keyword evidence="2 3" id="KW-0040">ANK repeat</keyword>
<gene>
    <name evidence="6" type="ORF">Z043_103794</name>
</gene>
<dbReference type="InterPro" id="IPR039503">
    <property type="entry name" value="BARD1_Znf-RING"/>
</dbReference>
<dbReference type="SUPFAM" id="SSF48403">
    <property type="entry name" value="Ankyrin repeat"/>
    <property type="match status" value="1"/>
</dbReference>
<dbReference type="AlphaFoldDB" id="A0A0P7V5A3"/>
<feature type="compositionally biased region" description="Low complexity" evidence="4">
    <location>
        <begin position="61"/>
        <end position="72"/>
    </location>
</feature>
<dbReference type="InterPro" id="IPR036770">
    <property type="entry name" value="Ankyrin_rpt-contain_sf"/>
</dbReference>
<organism evidence="6 7">
    <name type="scientific">Scleropages formosus</name>
    <name type="common">Asian bonytongue</name>
    <name type="synonym">Osteoglossum formosum</name>
    <dbReference type="NCBI Taxonomy" id="113540"/>
    <lineage>
        <taxon>Eukaryota</taxon>
        <taxon>Metazoa</taxon>
        <taxon>Chordata</taxon>
        <taxon>Craniata</taxon>
        <taxon>Vertebrata</taxon>
        <taxon>Euteleostomi</taxon>
        <taxon>Actinopterygii</taxon>
        <taxon>Neopterygii</taxon>
        <taxon>Teleostei</taxon>
        <taxon>Osteoglossocephala</taxon>
        <taxon>Osteoglossomorpha</taxon>
        <taxon>Osteoglossiformes</taxon>
        <taxon>Osteoglossidae</taxon>
        <taxon>Scleropages</taxon>
    </lineage>
</organism>
<dbReference type="Proteomes" id="UP000034805">
    <property type="component" value="Unassembled WGS sequence"/>
</dbReference>
<keyword evidence="1" id="KW-0677">Repeat</keyword>
<evidence type="ECO:0000259" key="5">
    <source>
        <dbReference type="Pfam" id="PF14835"/>
    </source>
</evidence>
<dbReference type="Pfam" id="PF12796">
    <property type="entry name" value="Ank_2"/>
    <property type="match status" value="1"/>
</dbReference>
<dbReference type="InterPro" id="IPR013083">
    <property type="entry name" value="Znf_RING/FYVE/PHD"/>
</dbReference>
<comment type="caution">
    <text evidence="6">The sequence shown here is derived from an EMBL/GenBank/DDBJ whole genome shotgun (WGS) entry which is preliminary data.</text>
</comment>
<accession>A0A0P7V5A3</accession>
<dbReference type="InterPro" id="IPR002110">
    <property type="entry name" value="Ankyrin_rpt"/>
</dbReference>
<feature type="non-terminal residue" evidence="6">
    <location>
        <position position="1"/>
    </location>
</feature>
<dbReference type="PROSITE" id="PS50297">
    <property type="entry name" value="ANK_REP_REGION"/>
    <property type="match status" value="1"/>
</dbReference>
<dbReference type="Gene3D" id="3.30.40.10">
    <property type="entry name" value="Zinc/RING finger domain, C3HC4 (zinc finger)"/>
    <property type="match status" value="1"/>
</dbReference>
<evidence type="ECO:0000313" key="7">
    <source>
        <dbReference type="Proteomes" id="UP000034805"/>
    </source>
</evidence>
<evidence type="ECO:0000256" key="2">
    <source>
        <dbReference type="ARBA" id="ARBA00023043"/>
    </source>
</evidence>
<evidence type="ECO:0000313" key="6">
    <source>
        <dbReference type="EMBL" id="KPP76828.1"/>
    </source>
</evidence>
<dbReference type="PROSITE" id="PS50088">
    <property type="entry name" value="ANK_REPEAT"/>
    <property type="match status" value="1"/>
</dbReference>
<evidence type="ECO:0000256" key="3">
    <source>
        <dbReference type="PROSITE-ProRule" id="PRU00023"/>
    </source>
</evidence>
<dbReference type="GO" id="GO:0085020">
    <property type="term" value="P:protein K6-linked ubiquitination"/>
    <property type="evidence" value="ECO:0007669"/>
    <property type="project" value="TreeGrafter"/>
</dbReference>
<proteinExistence type="predicted"/>
<dbReference type="Pfam" id="PF14835">
    <property type="entry name" value="zf-RING_6"/>
    <property type="match status" value="1"/>
</dbReference>
<feature type="non-terminal residue" evidence="6">
    <location>
        <position position="491"/>
    </location>
</feature>
<dbReference type="EMBL" id="JARO02000976">
    <property type="protein sequence ID" value="KPP76828.1"/>
    <property type="molecule type" value="Genomic_DNA"/>
</dbReference>
<feature type="repeat" description="ANK" evidence="3">
    <location>
        <begin position="443"/>
        <end position="475"/>
    </location>
</feature>
<sequence>CACNHGNRLVCRSCAGPCAGSGCIVCHSPAWVKDLQINRQLSNITQLFRQLEALLNPLQLSSSPSIESSPQSARGGAAKPKKNFKIWFSPRSRRIRCRVAKAVDKAPQALNARKKIPLPKPILGVSVPKDLSVFSFSSSSQDSSSSHHPDSNTTDKMRKKVMKKKSTGKVSGADERCQPCKKPNKIAHKKKLEAINRQWGIKQGAESAGGEVLRLERPIRKVSFQCPTRCTTSTQGSEEHFQQGVDHQETPACLLGERPGDCGKVEPLTGGEPGSPMALSLPDCQPSKQIRAQDNPDAQSTPKRPRRSSERVRPAGGRKQPLSAPLPPPREEQPRASVSPRTPTVLKRNHKGETLLHLAAIKHGPAGVNMISSRVSSNQYVFPPGAGAAGAINQPPRLSFCGPLGLRDDNAVSRWWSFLAQGDVPAVVQLLDQGADPNLKDHAGWTPLHEACNLGHLGVAKVLLQKGALLNAPGYQNDSPLHDAVRNGHID</sequence>
<dbReference type="PANTHER" id="PTHR24171:SF8">
    <property type="entry name" value="BRCA1-ASSOCIATED RING DOMAIN PROTEIN 1"/>
    <property type="match status" value="1"/>
</dbReference>
<dbReference type="GO" id="GO:0070531">
    <property type="term" value="C:BRCA1-A complex"/>
    <property type="evidence" value="ECO:0007669"/>
    <property type="project" value="TreeGrafter"/>
</dbReference>
<feature type="compositionally biased region" description="Polar residues" evidence="4">
    <location>
        <begin position="286"/>
        <end position="302"/>
    </location>
</feature>
<feature type="region of interest" description="Disordered" evidence="4">
    <location>
        <begin position="137"/>
        <end position="181"/>
    </location>
</feature>
<evidence type="ECO:0000256" key="1">
    <source>
        <dbReference type="ARBA" id="ARBA00022737"/>
    </source>
</evidence>
<feature type="compositionally biased region" description="Basic and acidic residues" evidence="4">
    <location>
        <begin position="145"/>
        <end position="156"/>
    </location>
</feature>
<name>A0A0P7V5A3_SCLFO</name>
<feature type="region of interest" description="Disordered" evidence="4">
    <location>
        <begin position="61"/>
        <end position="80"/>
    </location>
</feature>
<feature type="region of interest" description="Disordered" evidence="4">
    <location>
        <begin position="264"/>
        <end position="343"/>
    </location>
</feature>
<dbReference type="SUPFAM" id="SSF57850">
    <property type="entry name" value="RING/U-box"/>
    <property type="match status" value="1"/>
</dbReference>
<dbReference type="PANTHER" id="PTHR24171">
    <property type="entry name" value="ANKYRIN REPEAT DOMAIN-CONTAINING PROTEIN 39-RELATED"/>
    <property type="match status" value="1"/>
</dbReference>
<feature type="domain" description="BARD1 Zinc finger RING-type" evidence="5">
    <location>
        <begin position="7"/>
        <end position="43"/>
    </location>
</feature>
<feature type="compositionally biased region" description="Basic residues" evidence="4">
    <location>
        <begin position="157"/>
        <end position="167"/>
    </location>
</feature>
<dbReference type="Gene3D" id="1.25.40.20">
    <property type="entry name" value="Ankyrin repeat-containing domain"/>
    <property type="match status" value="1"/>
</dbReference>
<dbReference type="SMART" id="SM00248">
    <property type="entry name" value="ANK"/>
    <property type="match status" value="3"/>
</dbReference>